<evidence type="ECO:0000313" key="1">
    <source>
        <dbReference type="EMBL" id="EKR62090.1"/>
    </source>
</evidence>
<dbReference type="EMBL" id="AFLV02000083">
    <property type="protein sequence ID" value="EKR62090.1"/>
    <property type="molecule type" value="Genomic_DNA"/>
</dbReference>
<proteinExistence type="predicted"/>
<reference evidence="1 2" key="1">
    <citation type="submission" date="2012-10" db="EMBL/GenBank/DDBJ databases">
        <authorList>
            <person name="Harkins D.M."/>
            <person name="Durkin A.S."/>
            <person name="Brinkac L.M."/>
            <person name="Haft D.H."/>
            <person name="Selengut J.D."/>
            <person name="Sanka R."/>
            <person name="DePew J."/>
            <person name="Purushe J."/>
            <person name="Whelen A.C."/>
            <person name="Vinetz J.M."/>
            <person name="Sutton G.G."/>
            <person name="Nierman W.C."/>
            <person name="Fouts D.E."/>
        </authorList>
    </citation>
    <scope>NUCLEOTIDE SEQUENCE [LARGE SCALE GENOMIC DNA]</scope>
    <source>
        <strain evidence="1 2">2006001853</strain>
    </source>
</reference>
<protein>
    <submittedName>
        <fullName evidence="1">Uncharacterized protein</fullName>
    </submittedName>
</protein>
<dbReference type="Proteomes" id="UP000001338">
    <property type="component" value="Unassembled WGS sequence"/>
</dbReference>
<sequence length="38" mass="4447">MKRERERTRNGFDLRFIAFQTGSVRVLFESCSGLVRAL</sequence>
<comment type="caution">
    <text evidence="1">The sequence shown here is derived from an EMBL/GenBank/DDBJ whole genome shotgun (WGS) entry which is preliminary data.</text>
</comment>
<accession>A0A828YWH9</accession>
<dbReference type="AlphaFoldDB" id="A0A828YWH9"/>
<name>A0A828YWH9_9LEPT</name>
<evidence type="ECO:0000313" key="2">
    <source>
        <dbReference type="Proteomes" id="UP000001338"/>
    </source>
</evidence>
<organism evidence="1 2">
    <name type="scientific">Leptospira weilii str. 2006001853</name>
    <dbReference type="NCBI Taxonomy" id="1001589"/>
    <lineage>
        <taxon>Bacteria</taxon>
        <taxon>Pseudomonadati</taxon>
        <taxon>Spirochaetota</taxon>
        <taxon>Spirochaetia</taxon>
        <taxon>Leptospirales</taxon>
        <taxon>Leptospiraceae</taxon>
        <taxon>Leptospira</taxon>
    </lineage>
</organism>
<gene>
    <name evidence="1" type="ORF">LEP1GSC036_2224</name>
</gene>